<reference evidence="4" key="1">
    <citation type="submission" date="2022-07" db="EMBL/GenBank/DDBJ databases">
        <title>Tahibacter sp., a new gammaproteobacterium isolated from the silt sample collected at pig farm.</title>
        <authorList>
            <person name="Chen H."/>
        </authorList>
    </citation>
    <scope>NUCLEOTIDE SEQUENCE</scope>
    <source>
        <strain evidence="4">P2K</strain>
    </source>
</reference>
<evidence type="ECO:0000313" key="4">
    <source>
        <dbReference type="EMBL" id="MCQ4164367.1"/>
    </source>
</evidence>
<dbReference type="RefSeq" id="WP_255913120.1">
    <property type="nucleotide sequence ID" value="NZ_JANFQO010000005.1"/>
</dbReference>
<feature type="transmembrane region" description="Helical" evidence="2">
    <location>
        <begin position="143"/>
        <end position="169"/>
    </location>
</feature>
<dbReference type="SUPFAM" id="SSF101307">
    <property type="entry name" value="YutG-like"/>
    <property type="match status" value="1"/>
</dbReference>
<evidence type="ECO:0000313" key="5">
    <source>
        <dbReference type="Proteomes" id="UP001165498"/>
    </source>
</evidence>
<accession>A0ABT1QQ11</accession>
<keyword evidence="1" id="KW-0997">Cell inner membrane</keyword>
<keyword evidence="1" id="KW-0479">Metal-binding</keyword>
<keyword evidence="1" id="KW-0443">Lipid metabolism</keyword>
<keyword evidence="1" id="KW-1003">Cell membrane</keyword>
<keyword evidence="1 2" id="KW-0812">Transmembrane</keyword>
<comment type="pathway">
    <text evidence="1">Phospholipid metabolism; phosphatidylglycerol biosynthesis; phosphatidylglycerol from CDP-diacylglycerol: step 2/2.</text>
</comment>
<dbReference type="InterPro" id="IPR036681">
    <property type="entry name" value="PgpA-like_sf"/>
</dbReference>
<comment type="subcellular location">
    <subcellularLocation>
        <location evidence="1">Cell inner membrane</location>
        <topology evidence="1">Multi-pass membrane protein</topology>
    </subcellularLocation>
</comment>
<keyword evidence="1" id="KW-1208">Phospholipid metabolism</keyword>
<keyword evidence="1" id="KW-0378">Hydrolase</keyword>
<dbReference type="PIRSF" id="PIRSF006162">
    <property type="entry name" value="PgpA"/>
    <property type="match status" value="1"/>
</dbReference>
<keyword evidence="2" id="KW-1133">Transmembrane helix</keyword>
<comment type="function">
    <text evidence="1">Lipid phosphatase which dephosphorylates phosphatidylglycerophosphate (PGP) to phosphatidylglycerol (PG).</text>
</comment>
<organism evidence="4 5">
    <name type="scientific">Tahibacter harae</name>
    <dbReference type="NCBI Taxonomy" id="2963937"/>
    <lineage>
        <taxon>Bacteria</taxon>
        <taxon>Pseudomonadati</taxon>
        <taxon>Pseudomonadota</taxon>
        <taxon>Gammaproteobacteria</taxon>
        <taxon>Lysobacterales</taxon>
        <taxon>Rhodanobacteraceae</taxon>
        <taxon>Tahibacter</taxon>
    </lineage>
</organism>
<dbReference type="CDD" id="cd06971">
    <property type="entry name" value="PgpA"/>
    <property type="match status" value="1"/>
</dbReference>
<evidence type="ECO:0000256" key="2">
    <source>
        <dbReference type="SAM" id="Phobius"/>
    </source>
</evidence>
<dbReference type="EC" id="3.1.3.27" evidence="1"/>
<keyword evidence="5" id="KW-1185">Reference proteome</keyword>
<comment type="caution">
    <text evidence="4">The sequence shown here is derived from an EMBL/GenBank/DDBJ whole genome shotgun (WGS) entry which is preliminary data.</text>
</comment>
<gene>
    <name evidence="4" type="ORF">NM961_06540</name>
</gene>
<evidence type="ECO:0000259" key="3">
    <source>
        <dbReference type="Pfam" id="PF04608"/>
    </source>
</evidence>
<dbReference type="PANTHER" id="PTHR36305:SF1">
    <property type="entry name" value="PHOSPHATIDYLGLYCEROPHOSPHATASE A"/>
    <property type="match status" value="1"/>
</dbReference>
<keyword evidence="1" id="KW-0442">Lipid degradation</keyword>
<name>A0ABT1QQ11_9GAMM</name>
<protein>
    <recommendedName>
        <fullName evidence="1">Phosphatidylglycerophosphatase A</fullName>
        <ecNumber evidence="1">3.1.3.27</ecNumber>
    </recommendedName>
    <alternativeName>
        <fullName evidence="1">Phosphatidylglycerolphosphate phosphatase A</fullName>
    </alternativeName>
</protein>
<sequence length="170" mass="17955">MALSAQQRRVVLGHPAGWIASGLGTGLSPVAPGTVGSAAALLPYLWLRELPLLAYLGVVLAVFALGVLVSRTLCRRCAVEDPGFIVIDEFVGQWLALALAPPGWVWILVGFLLFRLFDVWKPWPVSWADREVEGGLGVMLDDALAGVLAAFALAGVVWAARAAGFPAILA</sequence>
<proteinExistence type="predicted"/>
<keyword evidence="1" id="KW-0460">Magnesium</keyword>
<comment type="cofactor">
    <cofactor evidence="1">
        <name>Mg(2+)</name>
        <dbReference type="ChEBI" id="CHEBI:18420"/>
    </cofactor>
</comment>
<keyword evidence="1 2" id="KW-0472">Membrane</keyword>
<dbReference type="InterPro" id="IPR007686">
    <property type="entry name" value="YutG/PgpA"/>
</dbReference>
<feature type="transmembrane region" description="Helical" evidence="2">
    <location>
        <begin position="52"/>
        <end position="73"/>
    </location>
</feature>
<keyword evidence="1" id="KW-0595">Phospholipid degradation</keyword>
<dbReference type="EMBL" id="JANFQO010000005">
    <property type="protein sequence ID" value="MCQ4164367.1"/>
    <property type="molecule type" value="Genomic_DNA"/>
</dbReference>
<dbReference type="PANTHER" id="PTHR36305">
    <property type="entry name" value="PHOSPHATIDYLGLYCEROPHOSPHATASE A"/>
    <property type="match status" value="1"/>
</dbReference>
<dbReference type="Pfam" id="PF04608">
    <property type="entry name" value="PgpA"/>
    <property type="match status" value="1"/>
</dbReference>
<dbReference type="InterPro" id="IPR026037">
    <property type="entry name" value="PgpA"/>
</dbReference>
<comment type="catalytic activity">
    <reaction evidence="1">
        <text>a 1,2-diacyl-sn-glycero-3-phospho-(1'-sn-glycero-3'-phosphate) + H2O = a 1,2-diacyl-sn-glycero-3-phospho-(1'-sn-glycerol) + phosphate</text>
        <dbReference type="Rhea" id="RHEA:33751"/>
        <dbReference type="ChEBI" id="CHEBI:15377"/>
        <dbReference type="ChEBI" id="CHEBI:43474"/>
        <dbReference type="ChEBI" id="CHEBI:60110"/>
        <dbReference type="ChEBI" id="CHEBI:64716"/>
        <dbReference type="EC" id="3.1.3.27"/>
    </reaction>
</comment>
<dbReference type="Proteomes" id="UP001165498">
    <property type="component" value="Unassembled WGS sequence"/>
</dbReference>
<feature type="domain" description="YutG/PgpA" evidence="3">
    <location>
        <begin position="18"/>
        <end position="155"/>
    </location>
</feature>
<feature type="transmembrane region" description="Helical" evidence="2">
    <location>
        <begin position="94"/>
        <end position="117"/>
    </location>
</feature>
<evidence type="ECO:0000256" key="1">
    <source>
        <dbReference type="PIRNR" id="PIRNR006162"/>
    </source>
</evidence>